<dbReference type="Proteomes" id="UP000007800">
    <property type="component" value="Unassembled WGS sequence"/>
</dbReference>
<evidence type="ECO:0000256" key="3">
    <source>
        <dbReference type="ARBA" id="ARBA00022692"/>
    </source>
</evidence>
<evidence type="ECO:0000256" key="1">
    <source>
        <dbReference type="ARBA" id="ARBA00004141"/>
    </source>
</evidence>
<comment type="subcellular location">
    <subcellularLocation>
        <location evidence="1">Membrane</location>
        <topology evidence="1">Multi-pass membrane protein</topology>
    </subcellularLocation>
</comment>
<proteinExistence type="inferred from homology"/>
<feature type="domain" description="Palmitoyltransferase DHHC" evidence="9">
    <location>
        <begin position="45"/>
        <end position="167"/>
    </location>
</feature>
<dbReference type="InParanoid" id="C5LCF8"/>
<evidence type="ECO:0000256" key="5">
    <source>
        <dbReference type="ARBA" id="ARBA00023136"/>
    </source>
</evidence>
<dbReference type="PANTHER" id="PTHR12246">
    <property type="entry name" value="PALMITOYLTRANSFERASE ZDHHC16"/>
    <property type="match status" value="1"/>
</dbReference>
<feature type="transmembrane region" description="Helical" evidence="7">
    <location>
        <begin position="134"/>
        <end position="154"/>
    </location>
</feature>
<dbReference type="GO" id="GO:0016020">
    <property type="term" value="C:membrane"/>
    <property type="evidence" value="ECO:0007669"/>
    <property type="project" value="UniProtKB-SubCell"/>
</dbReference>
<keyword evidence="2 7" id="KW-0808">Transferase</keyword>
<gene>
    <name evidence="10" type="ORF">Pmar_PMAR011669</name>
</gene>
<dbReference type="FunCoup" id="C5LCF8">
    <property type="interactions" value="85"/>
</dbReference>
<evidence type="ECO:0000313" key="10">
    <source>
        <dbReference type="EMBL" id="EER05641.1"/>
    </source>
</evidence>
<comment type="similarity">
    <text evidence="7">Belongs to the DHHC palmitoyltransferase family.</text>
</comment>
<dbReference type="OrthoDB" id="331948at2759"/>
<dbReference type="GeneID" id="9042616"/>
<evidence type="ECO:0000256" key="2">
    <source>
        <dbReference type="ARBA" id="ARBA00022679"/>
    </source>
</evidence>
<evidence type="ECO:0000256" key="4">
    <source>
        <dbReference type="ARBA" id="ARBA00022989"/>
    </source>
</evidence>
<evidence type="ECO:0000256" key="8">
    <source>
        <dbReference type="SAM" id="MobiDB-lite"/>
    </source>
</evidence>
<dbReference type="Pfam" id="PF01529">
    <property type="entry name" value="DHHC"/>
    <property type="match status" value="1"/>
</dbReference>
<feature type="compositionally biased region" description="Low complexity" evidence="8">
    <location>
        <begin position="305"/>
        <end position="325"/>
    </location>
</feature>
<dbReference type="InterPro" id="IPR001594">
    <property type="entry name" value="Palmitoyltrfase_DHHC"/>
</dbReference>
<reference evidence="10 11" key="1">
    <citation type="submission" date="2008-07" db="EMBL/GenBank/DDBJ databases">
        <authorList>
            <person name="El-Sayed N."/>
            <person name="Caler E."/>
            <person name="Inman J."/>
            <person name="Amedeo P."/>
            <person name="Hass B."/>
            <person name="Wortman J."/>
        </authorList>
    </citation>
    <scope>NUCLEOTIDE SEQUENCE [LARGE SCALE GENOMIC DNA]</scope>
    <source>
        <strain evidence="11">ATCC 50983 / TXsc</strain>
    </source>
</reference>
<dbReference type="AlphaFoldDB" id="C5LCF8"/>
<feature type="compositionally biased region" description="Basic and acidic residues" evidence="8">
    <location>
        <begin position="275"/>
        <end position="291"/>
    </location>
</feature>
<dbReference type="GO" id="GO:0019706">
    <property type="term" value="F:protein-cysteine S-palmitoyltransferase activity"/>
    <property type="evidence" value="ECO:0007669"/>
    <property type="project" value="UniProtKB-EC"/>
</dbReference>
<dbReference type="OMA" id="MSEHGTN"/>
<keyword evidence="5 7" id="KW-0472">Membrane</keyword>
<name>C5LCF8_PERM5</name>
<keyword evidence="4 7" id="KW-1133">Transmembrane helix</keyword>
<dbReference type="InterPro" id="IPR039859">
    <property type="entry name" value="PFA4/ZDH16/20/ERF2-like"/>
</dbReference>
<feature type="region of interest" description="Disordered" evidence="8">
    <location>
        <begin position="248"/>
        <end position="328"/>
    </location>
</feature>
<organism evidence="11">
    <name type="scientific">Perkinsus marinus (strain ATCC 50983 / TXsc)</name>
    <dbReference type="NCBI Taxonomy" id="423536"/>
    <lineage>
        <taxon>Eukaryota</taxon>
        <taxon>Sar</taxon>
        <taxon>Alveolata</taxon>
        <taxon>Perkinsozoa</taxon>
        <taxon>Perkinsea</taxon>
        <taxon>Perkinsida</taxon>
        <taxon>Perkinsidae</taxon>
        <taxon>Perkinsus</taxon>
    </lineage>
</organism>
<protein>
    <recommendedName>
        <fullName evidence="7">Palmitoyltransferase</fullName>
        <ecNumber evidence="7">2.3.1.225</ecNumber>
    </recommendedName>
</protein>
<evidence type="ECO:0000256" key="7">
    <source>
        <dbReference type="RuleBase" id="RU079119"/>
    </source>
</evidence>
<keyword evidence="11" id="KW-1185">Reference proteome</keyword>
<comment type="catalytic activity">
    <reaction evidence="7">
        <text>L-cysteinyl-[protein] + hexadecanoyl-CoA = S-hexadecanoyl-L-cysteinyl-[protein] + CoA</text>
        <dbReference type="Rhea" id="RHEA:36683"/>
        <dbReference type="Rhea" id="RHEA-COMP:10131"/>
        <dbReference type="Rhea" id="RHEA-COMP:11032"/>
        <dbReference type="ChEBI" id="CHEBI:29950"/>
        <dbReference type="ChEBI" id="CHEBI:57287"/>
        <dbReference type="ChEBI" id="CHEBI:57379"/>
        <dbReference type="ChEBI" id="CHEBI:74151"/>
        <dbReference type="EC" id="2.3.1.225"/>
    </reaction>
</comment>
<evidence type="ECO:0000256" key="6">
    <source>
        <dbReference type="ARBA" id="ARBA00023315"/>
    </source>
</evidence>
<accession>C5LCF8</accession>
<comment type="domain">
    <text evidence="7">The DHHC domain is required for palmitoyltransferase activity.</text>
</comment>
<sequence length="409" mass="45303">MVSYYKAVVTDPGKIPDTGGLWSSPSPQGPPPPHLYERKGKDGSIRYCNKEHKFKPDRAHFCSPMGRNVLRMDHYCPWLANSVGFYNHKYFFLFLLYVVIACNTVTCQILHALAHVAGGFAANPGQLLFLLEGFSISGLLSVIVTPFFAFHAWLISTNVTTVEYCEKRRDGGGGEAGELSKNIVARMPQRSPYDVGLIRNWQAVMGHNMITWLLPTRPRGIGQGLAFEVNKEAKEVLRGELGILHDGDLETGRRRSSGGRTRQPIDMSSDEEEDNTHVKIREALMERQRELEVEEEEPEAPPSPEGSTTTPSSPGHTTQNSSSCCGVGGGRGGRGSLLEYGLEQSNHFADFITDLYMNAWKILNGPRGEGKRRRRTPRSRQSTPTIIYSENSPDMVEVGSPIEQPKAAA</sequence>
<dbReference type="PROSITE" id="PS50216">
    <property type="entry name" value="DHHC"/>
    <property type="match status" value="1"/>
</dbReference>
<feature type="transmembrane region" description="Helical" evidence="7">
    <location>
        <begin position="90"/>
        <end position="114"/>
    </location>
</feature>
<dbReference type="EC" id="2.3.1.225" evidence="7"/>
<feature type="region of interest" description="Disordered" evidence="8">
    <location>
        <begin position="364"/>
        <end position="409"/>
    </location>
</feature>
<dbReference type="RefSeq" id="XP_002773825.1">
    <property type="nucleotide sequence ID" value="XM_002773779.1"/>
</dbReference>
<evidence type="ECO:0000259" key="9">
    <source>
        <dbReference type="Pfam" id="PF01529"/>
    </source>
</evidence>
<evidence type="ECO:0000313" key="11">
    <source>
        <dbReference type="Proteomes" id="UP000007800"/>
    </source>
</evidence>
<dbReference type="EMBL" id="GG680918">
    <property type="protein sequence ID" value="EER05641.1"/>
    <property type="molecule type" value="Genomic_DNA"/>
</dbReference>
<keyword evidence="3 7" id="KW-0812">Transmembrane</keyword>
<keyword evidence="6 7" id="KW-0012">Acyltransferase</keyword>